<dbReference type="Gene3D" id="3.40.50.1820">
    <property type="entry name" value="alpha/beta hydrolase"/>
    <property type="match status" value="1"/>
</dbReference>
<protein>
    <submittedName>
        <fullName evidence="4">Alpha/beta hydrolase</fullName>
    </submittedName>
</protein>
<feature type="compositionally biased region" description="Basic residues" evidence="2">
    <location>
        <begin position="1"/>
        <end position="10"/>
    </location>
</feature>
<dbReference type="Proteomes" id="UP001138921">
    <property type="component" value="Unassembled WGS sequence"/>
</dbReference>
<evidence type="ECO:0000313" key="5">
    <source>
        <dbReference type="Proteomes" id="UP001138921"/>
    </source>
</evidence>
<evidence type="ECO:0000256" key="2">
    <source>
        <dbReference type="SAM" id="MobiDB-lite"/>
    </source>
</evidence>
<evidence type="ECO:0000313" key="4">
    <source>
        <dbReference type="EMBL" id="MBT1157876.1"/>
    </source>
</evidence>
<sequence>MAQVRRRAHRLPATMNRQPSDRAAVRKPAMNKQSADHVFLDYDQARLDLNYNQSAWAANAGEIIAWYRTASLAAHERLGCRSLAYGDGAFDRIDLFSASKSGAPLVVYVHGGAWRTLDRLDSAFAAEAFVASGVNFAVLDFASIPDASLPDMVRQVQRGIGWLSDHAAELGCDAMRLLAIGHSSGAHLVASALTAETESQIAPGKVRAAMCASGAYDLEGSMLSARGAYMKLSNEEVHMLSPMRHLKRIGCPLVVAYGEVETDEYCRQAKALHAGLLEAGKQSELILAQGQNHFEISQTLADQEGILFREAMKLVSNL</sequence>
<reference evidence="4" key="1">
    <citation type="journal article" date="2021" name="Microorganisms">
        <title>Phylogenomic Reconstruction and Metabolic Potential of the Genus Aminobacter.</title>
        <authorList>
            <person name="Artuso I."/>
            <person name="Turrini P."/>
            <person name="Pirolo M."/>
            <person name="Lugli G.A."/>
            <person name="Ventura M."/>
            <person name="Visca P."/>
        </authorList>
    </citation>
    <scope>NUCLEOTIDE SEQUENCE</scope>
    <source>
        <strain evidence="4">LMG 26462</strain>
    </source>
</reference>
<keyword evidence="1 4" id="KW-0378">Hydrolase</keyword>
<dbReference type="PANTHER" id="PTHR48081:SF33">
    <property type="entry name" value="KYNURENINE FORMAMIDASE"/>
    <property type="match status" value="1"/>
</dbReference>
<evidence type="ECO:0000259" key="3">
    <source>
        <dbReference type="Pfam" id="PF20434"/>
    </source>
</evidence>
<dbReference type="SUPFAM" id="SSF53474">
    <property type="entry name" value="alpha/beta-Hydrolases"/>
    <property type="match status" value="1"/>
</dbReference>
<gene>
    <name evidence="4" type="ORF">J1C56_19970</name>
</gene>
<dbReference type="InterPro" id="IPR050300">
    <property type="entry name" value="GDXG_lipolytic_enzyme"/>
</dbReference>
<dbReference type="Pfam" id="PF20434">
    <property type="entry name" value="BD-FAE"/>
    <property type="match status" value="1"/>
</dbReference>
<proteinExistence type="predicted"/>
<comment type="caution">
    <text evidence="4">The sequence shown here is derived from an EMBL/GenBank/DDBJ whole genome shotgun (WGS) entry which is preliminary data.</text>
</comment>
<name>A0A9X1D788_9HYPH</name>
<feature type="domain" description="BD-FAE-like" evidence="3">
    <location>
        <begin position="98"/>
        <end position="198"/>
    </location>
</feature>
<feature type="region of interest" description="Disordered" evidence="2">
    <location>
        <begin position="1"/>
        <end position="30"/>
    </location>
</feature>
<dbReference type="InterPro" id="IPR029058">
    <property type="entry name" value="AB_hydrolase_fold"/>
</dbReference>
<dbReference type="EMBL" id="JAFLWW010000005">
    <property type="protein sequence ID" value="MBT1157876.1"/>
    <property type="molecule type" value="Genomic_DNA"/>
</dbReference>
<organism evidence="4 5">
    <name type="scientific">Aminobacter anthyllidis</name>
    <dbReference type="NCBI Taxonomy" id="1035067"/>
    <lineage>
        <taxon>Bacteria</taxon>
        <taxon>Pseudomonadati</taxon>
        <taxon>Pseudomonadota</taxon>
        <taxon>Alphaproteobacteria</taxon>
        <taxon>Hyphomicrobiales</taxon>
        <taxon>Phyllobacteriaceae</taxon>
        <taxon>Aminobacter</taxon>
    </lineage>
</organism>
<dbReference type="RefSeq" id="WP_214391775.1">
    <property type="nucleotide sequence ID" value="NZ_JAFLWW010000005.1"/>
</dbReference>
<dbReference type="AlphaFoldDB" id="A0A9X1D788"/>
<reference evidence="4" key="2">
    <citation type="submission" date="2021-03" db="EMBL/GenBank/DDBJ databases">
        <authorList>
            <person name="Artuso I."/>
            <person name="Turrini P."/>
            <person name="Pirolo M."/>
            <person name="Lugli G.A."/>
            <person name="Ventura M."/>
            <person name="Visca P."/>
        </authorList>
    </citation>
    <scope>NUCLEOTIDE SEQUENCE</scope>
    <source>
        <strain evidence="4">LMG 26462</strain>
    </source>
</reference>
<accession>A0A9X1D788</accession>
<keyword evidence="5" id="KW-1185">Reference proteome</keyword>
<dbReference type="InterPro" id="IPR049492">
    <property type="entry name" value="BD-FAE-like_dom"/>
</dbReference>
<dbReference type="GO" id="GO:0016787">
    <property type="term" value="F:hydrolase activity"/>
    <property type="evidence" value="ECO:0007669"/>
    <property type="project" value="UniProtKB-KW"/>
</dbReference>
<dbReference type="PANTHER" id="PTHR48081">
    <property type="entry name" value="AB HYDROLASE SUPERFAMILY PROTEIN C4A8.06C"/>
    <property type="match status" value="1"/>
</dbReference>
<evidence type="ECO:0000256" key="1">
    <source>
        <dbReference type="ARBA" id="ARBA00022801"/>
    </source>
</evidence>